<evidence type="ECO:0000313" key="5">
    <source>
        <dbReference type="Proteomes" id="UP001499924"/>
    </source>
</evidence>
<evidence type="ECO:0000259" key="3">
    <source>
        <dbReference type="SMART" id="SM00563"/>
    </source>
</evidence>
<evidence type="ECO:0000256" key="2">
    <source>
        <dbReference type="ARBA" id="ARBA00023315"/>
    </source>
</evidence>
<dbReference type="PIRSF" id="PIRSF016753">
    <property type="entry name" value="P_lipid/glycerol_ac_tran_prd"/>
    <property type="match status" value="1"/>
</dbReference>
<comment type="caution">
    <text evidence="4">The sequence shown here is derived from an EMBL/GenBank/DDBJ whole genome shotgun (WGS) entry which is preliminary data.</text>
</comment>
<dbReference type="GO" id="GO:0016746">
    <property type="term" value="F:acyltransferase activity"/>
    <property type="evidence" value="ECO:0007669"/>
    <property type="project" value="UniProtKB-KW"/>
</dbReference>
<keyword evidence="1" id="KW-0808">Transferase</keyword>
<evidence type="ECO:0000256" key="1">
    <source>
        <dbReference type="ARBA" id="ARBA00022679"/>
    </source>
</evidence>
<reference evidence="5" key="1">
    <citation type="journal article" date="2019" name="Int. J. Syst. Evol. Microbiol.">
        <title>The Global Catalogue of Microorganisms (GCM) 10K type strain sequencing project: providing services to taxonomists for standard genome sequencing and annotation.</title>
        <authorList>
            <consortium name="The Broad Institute Genomics Platform"/>
            <consortium name="The Broad Institute Genome Sequencing Center for Infectious Disease"/>
            <person name="Wu L."/>
            <person name="Ma J."/>
        </authorList>
    </citation>
    <scope>NUCLEOTIDE SEQUENCE [LARGE SCALE GENOMIC DNA]</scope>
    <source>
        <strain evidence="5">JCM 15614</strain>
    </source>
</reference>
<dbReference type="Pfam" id="PF03982">
    <property type="entry name" value="DAGAT"/>
    <property type="match status" value="1"/>
</dbReference>
<dbReference type="RefSeq" id="WP_344687252.1">
    <property type="nucleotide sequence ID" value="NZ_BAAAVV010000002.1"/>
</dbReference>
<dbReference type="EMBL" id="BAAAVV010000002">
    <property type="protein sequence ID" value="GAA3158920.1"/>
    <property type="molecule type" value="Genomic_DNA"/>
</dbReference>
<evidence type="ECO:0000313" key="4">
    <source>
        <dbReference type="EMBL" id="GAA3158920.1"/>
    </source>
</evidence>
<dbReference type="InterPro" id="IPR016676">
    <property type="entry name" value="P_lipid/glycerol_AcTrfase_prd"/>
</dbReference>
<organism evidence="4 5">
    <name type="scientific">Blastococcus jejuensis</name>
    <dbReference type="NCBI Taxonomy" id="351224"/>
    <lineage>
        <taxon>Bacteria</taxon>
        <taxon>Bacillati</taxon>
        <taxon>Actinomycetota</taxon>
        <taxon>Actinomycetes</taxon>
        <taxon>Geodermatophilales</taxon>
        <taxon>Geodermatophilaceae</taxon>
        <taxon>Blastococcus</taxon>
    </lineage>
</organism>
<protein>
    <submittedName>
        <fullName evidence="4">Lysophospholipid acyltransferase family protein</fullName>
    </submittedName>
</protein>
<gene>
    <name evidence="4" type="ORF">GCM10010531_07860</name>
</gene>
<keyword evidence="2 4" id="KW-0012">Acyltransferase</keyword>
<name>A0ABP6NUX7_9ACTN</name>
<dbReference type="InterPro" id="IPR007130">
    <property type="entry name" value="DAGAT"/>
</dbReference>
<dbReference type="CDD" id="cd07987">
    <property type="entry name" value="LPLAT_MGAT-like"/>
    <property type="match status" value="1"/>
</dbReference>
<dbReference type="Proteomes" id="UP001499924">
    <property type="component" value="Unassembled WGS sequence"/>
</dbReference>
<feature type="domain" description="Phospholipid/glycerol acyltransferase" evidence="3">
    <location>
        <begin position="74"/>
        <end position="194"/>
    </location>
</feature>
<dbReference type="PANTHER" id="PTHR22753">
    <property type="entry name" value="TRANSMEMBRANE PROTEIN 68"/>
    <property type="match status" value="1"/>
</dbReference>
<keyword evidence="5" id="KW-1185">Reference proteome</keyword>
<dbReference type="InterPro" id="IPR002123">
    <property type="entry name" value="Plipid/glycerol_acylTrfase"/>
</dbReference>
<accession>A0ABP6NUX7</accession>
<sequence length="302" mass="33201">MPDQNVTTQDAGKHDAEQQNILQRLIAWRVGAAMDPQPPNETLMKLQQPFVDLLDKYYFRVEVDGWERVPDETCLVIGVHSGGALTMDAWSLVNAWHKHFEGERVLHGTAHDVLMASPGLGDYFRMVGVIAANRTSVGKALAKGEDVVVWPGGEVDAMRSWRKRDVATLAGRTGFVKQAIRSGVPILPVATVGGHDTVFVLSEGKWLANAVDKLLGLKKTLRGSNLPIISGFPFPLAVEILPAHLPLPAKIRTELLDPIEVDDDPDRVQDEAYVQKIYDQVQRAIQAGMDRLAAKRTLPVLG</sequence>
<proteinExistence type="predicted"/>
<dbReference type="PANTHER" id="PTHR22753:SF14">
    <property type="entry name" value="MONOACYLGLYCEROL_DIACYLGLYCEROL O-ACYLTRANSFERASE"/>
    <property type="match status" value="1"/>
</dbReference>
<dbReference type="SMART" id="SM00563">
    <property type="entry name" value="PlsC"/>
    <property type="match status" value="1"/>
</dbReference>